<protein>
    <submittedName>
        <fullName evidence="3">Uncharacterized protein LOC108671397</fullName>
    </submittedName>
</protein>
<gene>
    <name evidence="3" type="primary">LOC108671397</name>
</gene>
<dbReference type="RefSeq" id="XP_018014433.1">
    <property type="nucleotide sequence ID" value="XM_018158944.2"/>
</dbReference>
<name>A0A8B7NL90_HYAAZ</name>
<keyword evidence="1" id="KW-0732">Signal</keyword>
<evidence type="ECO:0000313" key="3">
    <source>
        <dbReference type="RefSeq" id="XP_018014433.1"/>
    </source>
</evidence>
<dbReference type="AlphaFoldDB" id="A0A8B7NL90"/>
<feature type="chain" id="PRO_5034250229" evidence="1">
    <location>
        <begin position="24"/>
        <end position="346"/>
    </location>
</feature>
<evidence type="ECO:0000313" key="2">
    <source>
        <dbReference type="Proteomes" id="UP000694843"/>
    </source>
</evidence>
<keyword evidence="2" id="KW-1185">Reference proteome</keyword>
<dbReference type="OrthoDB" id="6332063at2759"/>
<dbReference type="Proteomes" id="UP000694843">
    <property type="component" value="Unplaced"/>
</dbReference>
<evidence type="ECO:0000256" key="1">
    <source>
        <dbReference type="SAM" id="SignalP"/>
    </source>
</evidence>
<proteinExistence type="predicted"/>
<reference evidence="3" key="1">
    <citation type="submission" date="2025-08" db="UniProtKB">
        <authorList>
            <consortium name="RefSeq"/>
        </authorList>
    </citation>
    <scope>IDENTIFICATION</scope>
    <source>
        <tissue evidence="3">Whole organism</tissue>
    </source>
</reference>
<sequence length="346" mass="38015">MYEDKMAFVILIFSLSLATHVTAKHFNPERFHRTAADSADGHYENSFTVQMPECLEKGGVCTSSSNCPTDHYLKALEPLCGDQMSTVCCKPTRPLEENVIQVDACNQEGAFCTWSSICPPESRLDNPLLCGDQADVTCCTTGLAKKRTVKFSMRDKFLEVEADNKTSIGENEINFGEEGSNFRRKKSMLGKIDTYFDKHDSTSGDSLIADGSQGLITKRKSPAYHQKRINKAEFILKRSSDANTLSHDFSSSEKPNVVEESKEVRTSGALGVAKRQPRGNSCVEVRGLCVRKQDCPEGDLVGDQGTCGDEGIIACCRLSAHTISVENFPYFGYPKDGKISGVVMPS</sequence>
<dbReference type="KEGG" id="hazt:108671397"/>
<organism evidence="2 3">
    <name type="scientific">Hyalella azteca</name>
    <name type="common">Amphipod</name>
    <dbReference type="NCBI Taxonomy" id="294128"/>
    <lineage>
        <taxon>Eukaryota</taxon>
        <taxon>Metazoa</taxon>
        <taxon>Ecdysozoa</taxon>
        <taxon>Arthropoda</taxon>
        <taxon>Crustacea</taxon>
        <taxon>Multicrustacea</taxon>
        <taxon>Malacostraca</taxon>
        <taxon>Eumalacostraca</taxon>
        <taxon>Peracarida</taxon>
        <taxon>Amphipoda</taxon>
        <taxon>Senticaudata</taxon>
        <taxon>Talitrida</taxon>
        <taxon>Talitroidea</taxon>
        <taxon>Hyalellidae</taxon>
        <taxon>Hyalella</taxon>
    </lineage>
</organism>
<dbReference type="GeneID" id="108671397"/>
<accession>A0A8B7NL90</accession>
<feature type="signal peptide" evidence="1">
    <location>
        <begin position="1"/>
        <end position="23"/>
    </location>
</feature>